<protein>
    <submittedName>
        <fullName evidence="1">Uncharacterized protein</fullName>
    </submittedName>
</protein>
<accession>A0A2P2JP16</accession>
<name>A0A2P2JP16_RHIMU</name>
<organism evidence="1">
    <name type="scientific">Rhizophora mucronata</name>
    <name type="common">Asiatic mangrove</name>
    <dbReference type="NCBI Taxonomy" id="61149"/>
    <lineage>
        <taxon>Eukaryota</taxon>
        <taxon>Viridiplantae</taxon>
        <taxon>Streptophyta</taxon>
        <taxon>Embryophyta</taxon>
        <taxon>Tracheophyta</taxon>
        <taxon>Spermatophyta</taxon>
        <taxon>Magnoliopsida</taxon>
        <taxon>eudicotyledons</taxon>
        <taxon>Gunneridae</taxon>
        <taxon>Pentapetalae</taxon>
        <taxon>rosids</taxon>
        <taxon>fabids</taxon>
        <taxon>Malpighiales</taxon>
        <taxon>Rhizophoraceae</taxon>
        <taxon>Rhizophora</taxon>
    </lineage>
</organism>
<evidence type="ECO:0000313" key="1">
    <source>
        <dbReference type="EMBL" id="MBW95202.1"/>
    </source>
</evidence>
<proteinExistence type="predicted"/>
<dbReference type="EMBL" id="GGEC01014719">
    <property type="protein sequence ID" value="MBW95202.1"/>
    <property type="molecule type" value="Transcribed_RNA"/>
</dbReference>
<dbReference type="AlphaFoldDB" id="A0A2P2JP16"/>
<sequence>MSFQITYERDCLQSFSQAHLSISNLDSKISMKQQLRWPLMRLSLKRQFE</sequence>
<reference evidence="1" key="1">
    <citation type="submission" date="2018-02" db="EMBL/GenBank/DDBJ databases">
        <title>Rhizophora mucronata_Transcriptome.</title>
        <authorList>
            <person name="Meera S.P."/>
            <person name="Sreeshan A."/>
            <person name="Augustine A."/>
        </authorList>
    </citation>
    <scope>NUCLEOTIDE SEQUENCE</scope>
    <source>
        <tissue evidence="1">Leaf</tissue>
    </source>
</reference>